<dbReference type="InterPro" id="IPR046038">
    <property type="entry name" value="DUF5996"/>
</dbReference>
<organism evidence="1 2">
    <name type="scientific">Mesorhizobium denitrificans</name>
    <dbReference type="NCBI Taxonomy" id="2294114"/>
    <lineage>
        <taxon>Bacteria</taxon>
        <taxon>Pseudomonadati</taxon>
        <taxon>Pseudomonadota</taxon>
        <taxon>Alphaproteobacteria</taxon>
        <taxon>Hyphomicrobiales</taxon>
        <taxon>Phyllobacteriaceae</taxon>
        <taxon>Mesorhizobium</taxon>
    </lineage>
</organism>
<proteinExistence type="predicted"/>
<comment type="caution">
    <text evidence="1">The sequence shown here is derived from an EMBL/GenBank/DDBJ whole genome shotgun (WGS) entry which is preliminary data.</text>
</comment>
<reference evidence="2" key="1">
    <citation type="submission" date="2018-08" db="EMBL/GenBank/DDBJ databases">
        <authorList>
            <person name="Im W.T."/>
        </authorList>
    </citation>
    <scope>NUCLEOTIDE SEQUENCE [LARGE SCALE GENOMIC DNA]</scope>
    <source>
        <strain evidence="2">LA-28</strain>
    </source>
</reference>
<dbReference type="AlphaFoldDB" id="A0A371XBZ4"/>
<accession>A0A371XBZ4</accession>
<dbReference type="RefSeq" id="WP_116624624.1">
    <property type="nucleotide sequence ID" value="NZ_QURN01000011.1"/>
</dbReference>
<gene>
    <name evidence="1" type="ORF">DY251_14420</name>
</gene>
<evidence type="ECO:0000313" key="1">
    <source>
        <dbReference type="EMBL" id="RFC66733.1"/>
    </source>
</evidence>
<protein>
    <submittedName>
        <fullName evidence="1">Uncharacterized protein</fullName>
    </submittedName>
</protein>
<dbReference type="Pfam" id="PF19459">
    <property type="entry name" value="DUF5996"/>
    <property type="match status" value="1"/>
</dbReference>
<evidence type="ECO:0000313" key="2">
    <source>
        <dbReference type="Proteomes" id="UP000262379"/>
    </source>
</evidence>
<name>A0A371XBZ4_9HYPH</name>
<keyword evidence="2" id="KW-1185">Reference proteome</keyword>
<dbReference type="Proteomes" id="UP000262379">
    <property type="component" value="Unassembled WGS sequence"/>
</dbReference>
<sequence length="309" mass="34402">MSTGKSPSDFSSGDLWPALSYPAFEPTRYLLHMVLQAVGKLKLTEPFQAQWAEVPLWLYARGLTTGPISYGGGVYEVRADLISHEMQWITSSGASGQMPLGPTSVAMFVDTFLDQLRRSVKDASITLMPQEVPNPIAFDKDTAHRPYDRDLANAWWRVLHSTQRVLQVFQGRFTGKTQPIGLMWGTLDIRLALYNGKPALPAPNAGYIRRNSMNAQLMEMGWWSGDPSYPKPAFYSFTYPQPQGIEEAKISPPAARWDSGMGEFILDYDDLRRSDNPDRDLLAFIETTYNAGATPAGWDSGLLGSGRPE</sequence>
<dbReference type="EMBL" id="QURN01000011">
    <property type="protein sequence ID" value="RFC66733.1"/>
    <property type="molecule type" value="Genomic_DNA"/>
</dbReference>